<organism evidence="4 5">
    <name type="scientific">Helobdella robusta</name>
    <name type="common">Californian leech</name>
    <dbReference type="NCBI Taxonomy" id="6412"/>
    <lineage>
        <taxon>Eukaryota</taxon>
        <taxon>Metazoa</taxon>
        <taxon>Spiralia</taxon>
        <taxon>Lophotrochozoa</taxon>
        <taxon>Annelida</taxon>
        <taxon>Clitellata</taxon>
        <taxon>Hirudinea</taxon>
        <taxon>Rhynchobdellida</taxon>
        <taxon>Glossiphoniidae</taxon>
        <taxon>Helobdella</taxon>
    </lineage>
</organism>
<feature type="compositionally biased region" description="Basic and acidic residues" evidence="1">
    <location>
        <begin position="119"/>
        <end position="143"/>
    </location>
</feature>
<reference evidence="5" key="1">
    <citation type="submission" date="2012-12" db="EMBL/GenBank/DDBJ databases">
        <authorList>
            <person name="Hellsten U."/>
            <person name="Grimwood J."/>
            <person name="Chapman J.A."/>
            <person name="Shapiro H."/>
            <person name="Aerts A."/>
            <person name="Otillar R.P."/>
            <person name="Terry A.Y."/>
            <person name="Boore J.L."/>
            <person name="Simakov O."/>
            <person name="Marletaz F."/>
            <person name="Cho S.-J."/>
            <person name="Edsinger-Gonzales E."/>
            <person name="Havlak P."/>
            <person name="Kuo D.-H."/>
            <person name="Larsson T."/>
            <person name="Lv J."/>
            <person name="Arendt D."/>
            <person name="Savage R."/>
            <person name="Osoegawa K."/>
            <person name="de Jong P."/>
            <person name="Lindberg D.R."/>
            <person name="Seaver E.C."/>
            <person name="Weisblat D.A."/>
            <person name="Putnam N.H."/>
            <person name="Grigoriev I.V."/>
            <person name="Rokhsar D.S."/>
        </authorList>
    </citation>
    <scope>NUCLEOTIDE SEQUENCE</scope>
</reference>
<dbReference type="EnsemblMetazoa" id="HelroT192553">
    <property type="protein sequence ID" value="HelroP192553"/>
    <property type="gene ID" value="HelroG192553"/>
</dbReference>
<dbReference type="GeneID" id="20212322"/>
<sequence>MKPKLLPVECEKLIRRLLCTDVSKRISMKDIISHEWMKLGGDDPEYDRLIEMSLDPLVTSDVPLCPMIINQMVQNYGLTKVEIMKSLLSKKFDNTSAMYNLLYDKYNRTSSGGSVLRPNKQDRRSSINADRVEKDADQRDAKLTKSSPLDDMTRYLAMRRHTVDTSLGNDQAGIDDKAKTKLGVKELKQSGHLALASSSHNHNHHQHHHHQVRHGNGHSSNNAIVGTDSSGNSIGVSSSVMSGSSSSSGANGVTGNYKKKNSLSPNVLNDTQKKLQVLSRIDYCNSLYYGLPDSILYPLSKAFNSAARLGARAPFFSHLSPYLVLLPWIPIILPPTAFGNSSRDSLKTDHKTSHLLSPLANILGLSSPRRASEMIMPSGKQQSKLEKLYNRAISGEPQGGSSSGALRSMPQENRKLVRQGGVQNFEKLSDFNRPTGLVKPAITDLAINALISSIPKCSMPSLKKSFPSLDEEEDGEEECITSL</sequence>
<keyword evidence="5" id="KW-1185">Reference proteome</keyword>
<dbReference type="Proteomes" id="UP000015101">
    <property type="component" value="Unassembled WGS sequence"/>
</dbReference>
<gene>
    <name evidence="4" type="primary">20212322</name>
    <name evidence="3" type="ORF">HELRODRAFT_192553</name>
</gene>
<reference evidence="3 5" key="2">
    <citation type="journal article" date="2013" name="Nature">
        <title>Insights into bilaterian evolution from three spiralian genomes.</title>
        <authorList>
            <person name="Simakov O."/>
            <person name="Marletaz F."/>
            <person name="Cho S.J."/>
            <person name="Edsinger-Gonzales E."/>
            <person name="Havlak P."/>
            <person name="Hellsten U."/>
            <person name="Kuo D.H."/>
            <person name="Larsson T."/>
            <person name="Lv J."/>
            <person name="Arendt D."/>
            <person name="Savage R."/>
            <person name="Osoegawa K."/>
            <person name="de Jong P."/>
            <person name="Grimwood J."/>
            <person name="Chapman J.A."/>
            <person name="Shapiro H."/>
            <person name="Aerts A."/>
            <person name="Otillar R.P."/>
            <person name="Terry A.Y."/>
            <person name="Boore J.L."/>
            <person name="Grigoriev I.V."/>
            <person name="Lindberg D.R."/>
            <person name="Seaver E.C."/>
            <person name="Weisblat D.A."/>
            <person name="Putnam N.H."/>
            <person name="Rokhsar D.S."/>
        </authorList>
    </citation>
    <scope>NUCLEOTIDE SEQUENCE</scope>
</reference>
<feature type="compositionally biased region" description="Low complexity" evidence="1">
    <location>
        <begin position="229"/>
        <end position="256"/>
    </location>
</feature>
<dbReference type="RefSeq" id="XP_009021264.1">
    <property type="nucleotide sequence ID" value="XM_009023016.1"/>
</dbReference>
<dbReference type="InterPro" id="IPR057380">
    <property type="entry name" value="UBA_SIK1/2/3"/>
</dbReference>
<dbReference type="EMBL" id="KB096900">
    <property type="protein sequence ID" value="ESO00627.1"/>
    <property type="molecule type" value="Genomic_DNA"/>
</dbReference>
<dbReference type="EMBL" id="AMQM01005368">
    <property type="status" value="NOT_ANNOTATED_CDS"/>
    <property type="molecule type" value="Genomic_DNA"/>
</dbReference>
<evidence type="ECO:0000313" key="5">
    <source>
        <dbReference type="Proteomes" id="UP000015101"/>
    </source>
</evidence>
<dbReference type="HOGENOM" id="CLU_565357_0_0_1"/>
<feature type="compositionally biased region" description="Acidic residues" evidence="1">
    <location>
        <begin position="469"/>
        <end position="483"/>
    </location>
</feature>
<dbReference type="GO" id="GO:0050321">
    <property type="term" value="F:tau-protein kinase activity"/>
    <property type="evidence" value="ECO:0000318"/>
    <property type="project" value="GO_Central"/>
</dbReference>
<accession>T1FU26</accession>
<dbReference type="Pfam" id="PF23312">
    <property type="entry name" value="UBA_SIK3"/>
    <property type="match status" value="1"/>
</dbReference>
<feature type="region of interest" description="Disordered" evidence="1">
    <location>
        <begin position="461"/>
        <end position="483"/>
    </location>
</feature>
<dbReference type="InParanoid" id="T1FU26"/>
<dbReference type="Gene3D" id="1.10.510.10">
    <property type="entry name" value="Transferase(Phosphotransferase) domain 1"/>
    <property type="match status" value="1"/>
</dbReference>
<dbReference type="CTD" id="20212322"/>
<dbReference type="OrthoDB" id="6155763at2759"/>
<feature type="compositionally biased region" description="Basic residues" evidence="1">
    <location>
        <begin position="201"/>
        <end position="216"/>
    </location>
</feature>
<dbReference type="GO" id="GO:0005737">
    <property type="term" value="C:cytoplasm"/>
    <property type="evidence" value="ECO:0000318"/>
    <property type="project" value="GO_Central"/>
</dbReference>
<dbReference type="AlphaFoldDB" id="T1FU26"/>
<feature type="domain" description="Protein kinase SIK1/2/3 UBA" evidence="2">
    <location>
        <begin position="67"/>
        <end position="105"/>
    </location>
</feature>
<dbReference type="eggNOG" id="KOG0586">
    <property type="taxonomic scope" value="Eukaryota"/>
</dbReference>
<protein>
    <recommendedName>
        <fullName evidence="2">Protein kinase SIK1/2/3 UBA domain-containing protein</fullName>
    </recommendedName>
</protein>
<evidence type="ECO:0000259" key="2">
    <source>
        <dbReference type="Pfam" id="PF23312"/>
    </source>
</evidence>
<feature type="region of interest" description="Disordered" evidence="1">
    <location>
        <begin position="110"/>
        <end position="148"/>
    </location>
</feature>
<dbReference type="SUPFAM" id="SSF56112">
    <property type="entry name" value="Protein kinase-like (PK-like)"/>
    <property type="match status" value="1"/>
</dbReference>
<evidence type="ECO:0000313" key="3">
    <source>
        <dbReference type="EMBL" id="ESO00627.1"/>
    </source>
</evidence>
<evidence type="ECO:0000313" key="4">
    <source>
        <dbReference type="EnsemblMetazoa" id="HelroP192553"/>
    </source>
</evidence>
<name>T1FU26_HELRO</name>
<dbReference type="InterPro" id="IPR011009">
    <property type="entry name" value="Kinase-like_dom_sf"/>
</dbReference>
<dbReference type="GO" id="GO:0000226">
    <property type="term" value="P:microtubule cytoskeleton organization"/>
    <property type="evidence" value="ECO:0000318"/>
    <property type="project" value="GO_Central"/>
</dbReference>
<evidence type="ECO:0000256" key="1">
    <source>
        <dbReference type="SAM" id="MobiDB-lite"/>
    </source>
</evidence>
<dbReference type="STRING" id="6412.T1FU26"/>
<feature type="region of interest" description="Disordered" evidence="1">
    <location>
        <begin position="197"/>
        <end position="266"/>
    </location>
</feature>
<dbReference type="KEGG" id="hro:HELRODRAFT_192553"/>
<dbReference type="GO" id="GO:0035556">
    <property type="term" value="P:intracellular signal transduction"/>
    <property type="evidence" value="ECO:0000318"/>
    <property type="project" value="GO_Central"/>
</dbReference>
<proteinExistence type="predicted"/>
<reference evidence="4" key="3">
    <citation type="submission" date="2015-06" db="UniProtKB">
        <authorList>
            <consortium name="EnsemblMetazoa"/>
        </authorList>
    </citation>
    <scope>IDENTIFICATION</scope>
</reference>
<dbReference type="EMBL" id="AMQM01005369">
    <property type="status" value="NOT_ANNOTATED_CDS"/>
    <property type="molecule type" value="Genomic_DNA"/>
</dbReference>